<dbReference type="InterPro" id="IPR050179">
    <property type="entry name" value="Trans_hexapeptide_repeat"/>
</dbReference>
<name>A0ABX0W7C7_9RHOB</name>
<dbReference type="CDD" id="cd03349">
    <property type="entry name" value="LbH_XAT"/>
    <property type="match status" value="1"/>
</dbReference>
<dbReference type="Pfam" id="PF14602">
    <property type="entry name" value="Hexapep_2"/>
    <property type="match status" value="1"/>
</dbReference>
<dbReference type="Proteomes" id="UP001429564">
    <property type="component" value="Unassembled WGS sequence"/>
</dbReference>
<dbReference type="PANTHER" id="PTHR43300:SF11">
    <property type="entry name" value="ACETYLTRANSFERASE RV3034C-RELATED"/>
    <property type="match status" value="1"/>
</dbReference>
<evidence type="ECO:0000313" key="6">
    <source>
        <dbReference type="Proteomes" id="UP001429564"/>
    </source>
</evidence>
<organism evidence="5 6">
    <name type="scientific">Parasedimentitalea denitrificans</name>
    <dbReference type="NCBI Taxonomy" id="2211118"/>
    <lineage>
        <taxon>Bacteria</taxon>
        <taxon>Pseudomonadati</taxon>
        <taxon>Pseudomonadota</taxon>
        <taxon>Alphaproteobacteria</taxon>
        <taxon>Rhodobacterales</taxon>
        <taxon>Paracoccaceae</taxon>
        <taxon>Parasedimentitalea</taxon>
    </lineage>
</organism>
<keyword evidence="6" id="KW-1185">Reference proteome</keyword>
<dbReference type="PROSITE" id="PS00101">
    <property type="entry name" value="HEXAPEP_TRANSFERASES"/>
    <property type="match status" value="1"/>
</dbReference>
<proteinExistence type="inferred from homology"/>
<evidence type="ECO:0000256" key="1">
    <source>
        <dbReference type="ARBA" id="ARBA00007274"/>
    </source>
</evidence>
<evidence type="ECO:0000256" key="3">
    <source>
        <dbReference type="ARBA" id="ARBA00022737"/>
    </source>
</evidence>
<comment type="similarity">
    <text evidence="1">Belongs to the transferase hexapeptide repeat family.</text>
</comment>
<dbReference type="SUPFAM" id="SSF51161">
    <property type="entry name" value="Trimeric LpxA-like enzymes"/>
    <property type="match status" value="1"/>
</dbReference>
<reference evidence="5 6" key="1">
    <citation type="submission" date="2018-05" db="EMBL/GenBank/DDBJ databases">
        <authorList>
            <person name="Zhang Y.-J."/>
        </authorList>
    </citation>
    <scope>NUCLEOTIDE SEQUENCE [LARGE SCALE GENOMIC DNA]</scope>
    <source>
        <strain evidence="5 6">CY04</strain>
    </source>
</reference>
<evidence type="ECO:0000313" key="5">
    <source>
        <dbReference type="EMBL" id="NIZ61539.1"/>
    </source>
</evidence>
<evidence type="ECO:0000256" key="4">
    <source>
        <dbReference type="ARBA" id="ARBA00023315"/>
    </source>
</evidence>
<dbReference type="PANTHER" id="PTHR43300">
    <property type="entry name" value="ACETYLTRANSFERASE"/>
    <property type="match status" value="1"/>
</dbReference>
<dbReference type="EMBL" id="QHLQ01000009">
    <property type="protein sequence ID" value="NIZ61539.1"/>
    <property type="molecule type" value="Genomic_DNA"/>
</dbReference>
<gene>
    <name evidence="5" type="ORF">DL239_11170</name>
</gene>
<dbReference type="InterPro" id="IPR018357">
    <property type="entry name" value="Hexapep_transf_CS"/>
</dbReference>
<dbReference type="InterPro" id="IPR001451">
    <property type="entry name" value="Hexapep"/>
</dbReference>
<dbReference type="InterPro" id="IPR011004">
    <property type="entry name" value="Trimer_LpxA-like_sf"/>
</dbReference>
<comment type="caution">
    <text evidence="5">The sequence shown here is derived from an EMBL/GenBank/DDBJ whole genome shotgun (WGS) entry which is preliminary data.</text>
</comment>
<keyword evidence="4" id="KW-0012">Acyltransferase</keyword>
<dbReference type="Gene3D" id="2.160.10.10">
    <property type="entry name" value="Hexapeptide repeat proteins"/>
    <property type="match status" value="1"/>
</dbReference>
<keyword evidence="2" id="KW-0808">Transferase</keyword>
<sequence>MESRVKFFVFDDPDILSGTGIRFYPKIKAGQKVKNRKTKFERLSQHSPQGFMPLGAYSYTQSVFHVDRIGRYCSIATNVSVMGNTHPHTWVTTSPITYKERRRKFWGVQGENRGLTFNETVPPVTIGHDVWIGQNVLLKSGISIGDGAVVAAGAVVTKDVEPYAIIGGNPAAVIRRRFSDEIVSDLVELQWWRYKYDCLQHLDFSEPQMFIDEFPEAEHLEELAEERLNIDGHLNQKLISDQLVS</sequence>
<keyword evidence="3" id="KW-0677">Repeat</keyword>
<accession>A0ABX0W7C7</accession>
<protein>
    <submittedName>
        <fullName evidence="5">Capsular biosynthesis protein</fullName>
    </submittedName>
</protein>
<evidence type="ECO:0000256" key="2">
    <source>
        <dbReference type="ARBA" id="ARBA00022679"/>
    </source>
</evidence>